<proteinExistence type="predicted"/>
<comment type="caution">
    <text evidence="2">The sequence shown here is derived from an EMBL/GenBank/DDBJ whole genome shotgun (WGS) entry which is preliminary data.</text>
</comment>
<gene>
    <name evidence="2" type="ORF">G7Y89_g2959</name>
</gene>
<dbReference type="AlphaFoldDB" id="A0A8H4W6G1"/>
<organism evidence="2 3">
    <name type="scientific">Cudoniella acicularis</name>
    <dbReference type="NCBI Taxonomy" id="354080"/>
    <lineage>
        <taxon>Eukaryota</taxon>
        <taxon>Fungi</taxon>
        <taxon>Dikarya</taxon>
        <taxon>Ascomycota</taxon>
        <taxon>Pezizomycotina</taxon>
        <taxon>Leotiomycetes</taxon>
        <taxon>Helotiales</taxon>
        <taxon>Tricladiaceae</taxon>
        <taxon>Cudoniella</taxon>
    </lineage>
</organism>
<protein>
    <submittedName>
        <fullName evidence="2">Uncharacterized protein</fullName>
    </submittedName>
</protein>
<feature type="compositionally biased region" description="Polar residues" evidence="1">
    <location>
        <begin position="33"/>
        <end position="53"/>
    </location>
</feature>
<feature type="region of interest" description="Disordered" evidence="1">
    <location>
        <begin position="199"/>
        <end position="244"/>
    </location>
</feature>
<dbReference type="EMBL" id="JAAMPI010000139">
    <property type="protein sequence ID" value="KAF4635141.1"/>
    <property type="molecule type" value="Genomic_DNA"/>
</dbReference>
<evidence type="ECO:0000313" key="3">
    <source>
        <dbReference type="Proteomes" id="UP000566819"/>
    </source>
</evidence>
<feature type="compositionally biased region" description="Basic and acidic residues" evidence="1">
    <location>
        <begin position="235"/>
        <end position="244"/>
    </location>
</feature>
<keyword evidence="3" id="KW-1185">Reference proteome</keyword>
<reference evidence="2 3" key="1">
    <citation type="submission" date="2020-03" db="EMBL/GenBank/DDBJ databases">
        <title>Draft Genome Sequence of Cudoniella acicularis.</title>
        <authorList>
            <person name="Buettner E."/>
            <person name="Kellner H."/>
        </authorList>
    </citation>
    <scope>NUCLEOTIDE SEQUENCE [LARGE SCALE GENOMIC DNA]</scope>
    <source>
        <strain evidence="2 3">DSM 108380</strain>
    </source>
</reference>
<feature type="compositionally biased region" description="Polar residues" evidence="1">
    <location>
        <begin position="199"/>
        <end position="211"/>
    </location>
</feature>
<sequence>MDSTSEQKMNEVQEKSNSLPKEIESALVEEAQGPSNTSPSLEVPIKNSSSPKLPSTKLRQSRYGEGGTWETGPNIRICGTGMIIYNNRANVKNKVDKDVPHPPSRSRFGEWLHDTRDNIADIFNLNRSQNRRDHSVSEARTNNLTNTVVKPPNFQECIIYQPFHNSEENFSWRENQNYLSDTGETLKEAYRNENISSETGQLTRGNAIRPSTSDEARAFGTVPLKPRRARAIRRQTGDDRSGGS</sequence>
<accession>A0A8H4W6G1</accession>
<evidence type="ECO:0000313" key="2">
    <source>
        <dbReference type="EMBL" id="KAF4635141.1"/>
    </source>
</evidence>
<dbReference type="Proteomes" id="UP000566819">
    <property type="component" value="Unassembled WGS sequence"/>
</dbReference>
<name>A0A8H4W6G1_9HELO</name>
<evidence type="ECO:0000256" key="1">
    <source>
        <dbReference type="SAM" id="MobiDB-lite"/>
    </source>
</evidence>
<feature type="region of interest" description="Disordered" evidence="1">
    <location>
        <begin position="1"/>
        <end position="67"/>
    </location>
</feature>